<keyword evidence="7 8" id="KW-0472">Membrane</keyword>
<dbReference type="InterPro" id="IPR002549">
    <property type="entry name" value="AI-2E-like"/>
</dbReference>
<dbReference type="PANTHER" id="PTHR21716">
    <property type="entry name" value="TRANSMEMBRANE PROTEIN"/>
    <property type="match status" value="1"/>
</dbReference>
<comment type="similarity">
    <text evidence="2">Belongs to the autoinducer-2 exporter (AI-2E) (TC 2.A.86) family.</text>
</comment>
<evidence type="ECO:0000256" key="4">
    <source>
        <dbReference type="ARBA" id="ARBA00022475"/>
    </source>
</evidence>
<feature type="transmembrane region" description="Helical" evidence="8">
    <location>
        <begin position="219"/>
        <end position="241"/>
    </location>
</feature>
<dbReference type="EMBL" id="JBHSBY010000111">
    <property type="protein sequence ID" value="MFC4197302.1"/>
    <property type="molecule type" value="Genomic_DNA"/>
</dbReference>
<keyword evidence="10" id="KW-1185">Reference proteome</keyword>
<evidence type="ECO:0000313" key="9">
    <source>
        <dbReference type="EMBL" id="MFC4197302.1"/>
    </source>
</evidence>
<evidence type="ECO:0000256" key="7">
    <source>
        <dbReference type="ARBA" id="ARBA00023136"/>
    </source>
</evidence>
<sequence>MKQLIGHFVFIWILSYTMKDKLSFLPKLALVLFCLISLTYIAILGQSLLAPLLFSLLMGILLLPVANFLEQKLKMKRSLAAIVSVILMIAGIGGIIYFFGNQLSDLWKDWPLLKQKANVSFHELQHWISTTFNVNTEKQLAYLNDSTEKALATSATIVATTLATLSSTLLFLAFTLLFTFFILNYRRVLFTFLTSVFKQEHKEKVTEIVSQIQYIIKKYIIGLFLQMLIVTILMIAILSLLGVKYAILLGLVAGIFNVVPYLGILFALVVSCLITFATAGAGKVLLVLITFIGVHALDGNILMPLVVGSKVKINALFAFLGIVIGEMIWGISGMFLCIPYLAMLKIIFDRVDTLKPWGILMGEEHKPEKKKRVYRITKKIKLEEKD</sequence>
<evidence type="ECO:0000256" key="8">
    <source>
        <dbReference type="SAM" id="Phobius"/>
    </source>
</evidence>
<dbReference type="PANTHER" id="PTHR21716:SF53">
    <property type="entry name" value="PERMEASE PERM-RELATED"/>
    <property type="match status" value="1"/>
</dbReference>
<dbReference type="Pfam" id="PF01594">
    <property type="entry name" value="AI-2E_transport"/>
    <property type="match status" value="1"/>
</dbReference>
<evidence type="ECO:0000256" key="3">
    <source>
        <dbReference type="ARBA" id="ARBA00022448"/>
    </source>
</evidence>
<feature type="transmembrane region" description="Helical" evidence="8">
    <location>
        <begin position="24"/>
        <end position="43"/>
    </location>
</feature>
<evidence type="ECO:0000256" key="5">
    <source>
        <dbReference type="ARBA" id="ARBA00022692"/>
    </source>
</evidence>
<keyword evidence="6 8" id="KW-1133">Transmembrane helix</keyword>
<feature type="transmembrane region" description="Helical" evidence="8">
    <location>
        <begin position="81"/>
        <end position="100"/>
    </location>
</feature>
<feature type="transmembrane region" description="Helical" evidence="8">
    <location>
        <begin position="157"/>
        <end position="183"/>
    </location>
</feature>
<dbReference type="Proteomes" id="UP001595792">
    <property type="component" value="Unassembled WGS sequence"/>
</dbReference>
<name>A0ABV8NNX4_9SPHI</name>
<feature type="transmembrane region" description="Helical" evidence="8">
    <location>
        <begin position="247"/>
        <end position="277"/>
    </location>
</feature>
<evidence type="ECO:0000313" key="10">
    <source>
        <dbReference type="Proteomes" id="UP001595792"/>
    </source>
</evidence>
<evidence type="ECO:0000256" key="2">
    <source>
        <dbReference type="ARBA" id="ARBA00009773"/>
    </source>
</evidence>
<organism evidence="9 10">
    <name type="scientific">Pedobacter jamesrossensis</name>
    <dbReference type="NCBI Taxonomy" id="1908238"/>
    <lineage>
        <taxon>Bacteria</taxon>
        <taxon>Pseudomonadati</taxon>
        <taxon>Bacteroidota</taxon>
        <taxon>Sphingobacteriia</taxon>
        <taxon>Sphingobacteriales</taxon>
        <taxon>Sphingobacteriaceae</taxon>
        <taxon>Pedobacter</taxon>
    </lineage>
</organism>
<comment type="subcellular location">
    <subcellularLocation>
        <location evidence="1">Cell membrane</location>
        <topology evidence="1">Multi-pass membrane protein</topology>
    </subcellularLocation>
</comment>
<evidence type="ECO:0000256" key="6">
    <source>
        <dbReference type="ARBA" id="ARBA00022989"/>
    </source>
</evidence>
<keyword evidence="5 8" id="KW-0812">Transmembrane</keyword>
<feature type="transmembrane region" description="Helical" evidence="8">
    <location>
        <begin position="315"/>
        <end position="341"/>
    </location>
</feature>
<protein>
    <submittedName>
        <fullName evidence="9">AI-2E family transporter</fullName>
    </submittedName>
</protein>
<feature type="transmembrane region" description="Helical" evidence="8">
    <location>
        <begin position="284"/>
        <end position="303"/>
    </location>
</feature>
<reference evidence="10" key="1">
    <citation type="journal article" date="2019" name="Int. J. Syst. Evol. Microbiol.">
        <title>The Global Catalogue of Microorganisms (GCM) 10K type strain sequencing project: providing services to taxonomists for standard genome sequencing and annotation.</title>
        <authorList>
            <consortium name="The Broad Institute Genomics Platform"/>
            <consortium name="The Broad Institute Genome Sequencing Center for Infectious Disease"/>
            <person name="Wu L."/>
            <person name="Ma J."/>
        </authorList>
    </citation>
    <scope>NUCLEOTIDE SEQUENCE [LARGE SCALE GENOMIC DNA]</scope>
    <source>
        <strain evidence="10">CCM 8689</strain>
    </source>
</reference>
<evidence type="ECO:0000256" key="1">
    <source>
        <dbReference type="ARBA" id="ARBA00004651"/>
    </source>
</evidence>
<gene>
    <name evidence="9" type="ORF">ACFOUY_11410</name>
</gene>
<comment type="caution">
    <text evidence="9">The sequence shown here is derived from an EMBL/GenBank/DDBJ whole genome shotgun (WGS) entry which is preliminary data.</text>
</comment>
<feature type="transmembrane region" description="Helical" evidence="8">
    <location>
        <begin position="49"/>
        <end position="69"/>
    </location>
</feature>
<accession>A0ABV8NNX4</accession>
<keyword evidence="3" id="KW-0813">Transport</keyword>
<proteinExistence type="inferred from homology"/>
<keyword evidence="4" id="KW-1003">Cell membrane</keyword>
<dbReference type="RefSeq" id="WP_378960744.1">
    <property type="nucleotide sequence ID" value="NZ_JBHRXC010000016.1"/>
</dbReference>